<accession>A0A5J5BB87</accession>
<evidence type="ECO:0000313" key="1">
    <source>
        <dbReference type="EMBL" id="KAA8539878.1"/>
    </source>
</evidence>
<proteinExistence type="predicted"/>
<protein>
    <submittedName>
        <fullName evidence="1">Uncharacterized protein</fullName>
    </submittedName>
</protein>
<evidence type="ECO:0000313" key="2">
    <source>
        <dbReference type="Proteomes" id="UP000325577"/>
    </source>
</evidence>
<reference evidence="1 2" key="1">
    <citation type="submission" date="2019-09" db="EMBL/GenBank/DDBJ databases">
        <title>A chromosome-level genome assembly of the Chinese tupelo Nyssa sinensis.</title>
        <authorList>
            <person name="Yang X."/>
            <person name="Kang M."/>
            <person name="Yang Y."/>
            <person name="Xiong H."/>
            <person name="Wang M."/>
            <person name="Zhang Z."/>
            <person name="Wang Z."/>
            <person name="Wu H."/>
            <person name="Ma T."/>
            <person name="Liu J."/>
            <person name="Xi Z."/>
        </authorList>
    </citation>
    <scope>NUCLEOTIDE SEQUENCE [LARGE SCALE GENOMIC DNA]</scope>
    <source>
        <strain evidence="1">J267</strain>
        <tissue evidence="1">Leaf</tissue>
    </source>
</reference>
<dbReference type="EMBL" id="CM018037">
    <property type="protein sequence ID" value="KAA8539878.1"/>
    <property type="molecule type" value="Genomic_DNA"/>
</dbReference>
<dbReference type="AlphaFoldDB" id="A0A5J5BB87"/>
<keyword evidence="2" id="KW-1185">Reference proteome</keyword>
<gene>
    <name evidence="1" type="ORF">F0562_026570</name>
</gene>
<sequence>MIPEIKFHIEEIWPRLERLLAAASCDGRSCPRVKSQYLEYLSARYMNKKEYKRFCGSIDWLHLSERDLKFYQLYEI</sequence>
<name>A0A5J5BB87_9ASTE</name>
<dbReference type="Proteomes" id="UP000325577">
    <property type="component" value="Linkage Group LG14"/>
</dbReference>
<organism evidence="1 2">
    <name type="scientific">Nyssa sinensis</name>
    <dbReference type="NCBI Taxonomy" id="561372"/>
    <lineage>
        <taxon>Eukaryota</taxon>
        <taxon>Viridiplantae</taxon>
        <taxon>Streptophyta</taxon>
        <taxon>Embryophyta</taxon>
        <taxon>Tracheophyta</taxon>
        <taxon>Spermatophyta</taxon>
        <taxon>Magnoliopsida</taxon>
        <taxon>eudicotyledons</taxon>
        <taxon>Gunneridae</taxon>
        <taxon>Pentapetalae</taxon>
        <taxon>asterids</taxon>
        <taxon>Cornales</taxon>
        <taxon>Nyssaceae</taxon>
        <taxon>Nyssa</taxon>
    </lineage>
</organism>